<dbReference type="InterPro" id="IPR037151">
    <property type="entry name" value="AlkB-like_sf"/>
</dbReference>
<evidence type="ECO:0000256" key="1">
    <source>
        <dbReference type="ARBA" id="ARBA00007879"/>
    </source>
</evidence>
<accession>A0ABD0USX7</accession>
<dbReference type="InterPro" id="IPR044842">
    <property type="entry name" value="ALKBH9B/ALKBH10B-like"/>
</dbReference>
<evidence type="ECO:0000313" key="3">
    <source>
        <dbReference type="Proteomes" id="UP001552299"/>
    </source>
</evidence>
<comment type="similarity">
    <text evidence="1">Belongs to the alkB family.</text>
</comment>
<reference evidence="2 3" key="1">
    <citation type="journal article" date="2024" name="Plant Biotechnol. J.">
        <title>Dendrobium thyrsiflorum genome and its molecular insights into genes involved in important horticultural traits.</title>
        <authorList>
            <person name="Chen B."/>
            <person name="Wang J.Y."/>
            <person name="Zheng P.J."/>
            <person name="Li K.L."/>
            <person name="Liang Y.M."/>
            <person name="Chen X.F."/>
            <person name="Zhang C."/>
            <person name="Zhao X."/>
            <person name="He X."/>
            <person name="Zhang G.Q."/>
            <person name="Liu Z.J."/>
            <person name="Xu Q."/>
        </authorList>
    </citation>
    <scope>NUCLEOTIDE SEQUENCE [LARGE SCALE GENOMIC DNA]</scope>
    <source>
        <strain evidence="2">GZMU011</strain>
    </source>
</reference>
<comment type="caution">
    <text evidence="2">The sequence shown here is derived from an EMBL/GenBank/DDBJ whole genome shotgun (WGS) entry which is preliminary data.</text>
</comment>
<gene>
    <name evidence="2" type="ORF">M5K25_013437</name>
</gene>
<keyword evidence="3" id="KW-1185">Reference proteome</keyword>
<dbReference type="AlphaFoldDB" id="A0ABD0USX7"/>
<sequence length="183" mass="21675">MPIKWAQLKDTIIFLQLIYLRKQKIEKKRKMNAQEFIEEEKFDSNPKNAKFSIDEKTNYVCLERINTILVNILDVLELHIGVFNSMEQKEIVQFIYDLQNIGRNNQLGEFYPILSFITSDKFNNIFFEHTYSEPKKWMRGKGRVTIQFGCCYNYAVEKNGIPPGILRNEIVDPIPNLFKIMIK</sequence>
<dbReference type="EMBL" id="JANQDX010000011">
    <property type="protein sequence ID" value="KAL0915964.1"/>
    <property type="molecule type" value="Genomic_DNA"/>
</dbReference>
<organism evidence="2 3">
    <name type="scientific">Dendrobium thyrsiflorum</name>
    <name type="common">Pinecone-like raceme dendrobium</name>
    <name type="synonym">Orchid</name>
    <dbReference type="NCBI Taxonomy" id="117978"/>
    <lineage>
        <taxon>Eukaryota</taxon>
        <taxon>Viridiplantae</taxon>
        <taxon>Streptophyta</taxon>
        <taxon>Embryophyta</taxon>
        <taxon>Tracheophyta</taxon>
        <taxon>Spermatophyta</taxon>
        <taxon>Magnoliopsida</taxon>
        <taxon>Liliopsida</taxon>
        <taxon>Asparagales</taxon>
        <taxon>Orchidaceae</taxon>
        <taxon>Epidendroideae</taxon>
        <taxon>Malaxideae</taxon>
        <taxon>Dendrobiinae</taxon>
        <taxon>Dendrobium</taxon>
    </lineage>
</organism>
<name>A0ABD0USX7_DENTH</name>
<dbReference type="Proteomes" id="UP001552299">
    <property type="component" value="Unassembled WGS sequence"/>
</dbReference>
<dbReference type="PANTHER" id="PTHR31447:SF1">
    <property type="entry name" value="OS06G0138200 PROTEIN"/>
    <property type="match status" value="1"/>
</dbReference>
<proteinExistence type="inferred from homology"/>
<protein>
    <submittedName>
        <fullName evidence="2">Uncharacterized protein</fullName>
    </submittedName>
</protein>
<dbReference type="Gene3D" id="2.60.120.590">
    <property type="entry name" value="Alpha-ketoglutarate-dependent dioxygenase AlkB-like"/>
    <property type="match status" value="1"/>
</dbReference>
<dbReference type="PANTHER" id="PTHR31447">
    <property type="entry name" value="HYDROXYPROLINE-RICH GLYCOPROTEIN FAMILY PROTEIN-RELATED"/>
    <property type="match status" value="1"/>
</dbReference>
<evidence type="ECO:0000313" key="2">
    <source>
        <dbReference type="EMBL" id="KAL0915964.1"/>
    </source>
</evidence>